<dbReference type="Proteomes" id="UP001066276">
    <property type="component" value="Chromosome 3_2"/>
</dbReference>
<proteinExistence type="predicted"/>
<organism evidence="1 2">
    <name type="scientific">Pleurodeles waltl</name>
    <name type="common">Iberian ribbed newt</name>
    <dbReference type="NCBI Taxonomy" id="8319"/>
    <lineage>
        <taxon>Eukaryota</taxon>
        <taxon>Metazoa</taxon>
        <taxon>Chordata</taxon>
        <taxon>Craniata</taxon>
        <taxon>Vertebrata</taxon>
        <taxon>Euteleostomi</taxon>
        <taxon>Amphibia</taxon>
        <taxon>Batrachia</taxon>
        <taxon>Caudata</taxon>
        <taxon>Salamandroidea</taxon>
        <taxon>Salamandridae</taxon>
        <taxon>Pleurodelinae</taxon>
        <taxon>Pleurodeles</taxon>
    </lineage>
</organism>
<reference evidence="1" key="1">
    <citation type="journal article" date="2022" name="bioRxiv">
        <title>Sequencing and chromosome-scale assembly of the giantPleurodeles waltlgenome.</title>
        <authorList>
            <person name="Brown T."/>
            <person name="Elewa A."/>
            <person name="Iarovenko S."/>
            <person name="Subramanian E."/>
            <person name="Araus A.J."/>
            <person name="Petzold A."/>
            <person name="Susuki M."/>
            <person name="Suzuki K.-i.T."/>
            <person name="Hayashi T."/>
            <person name="Toyoda A."/>
            <person name="Oliveira C."/>
            <person name="Osipova E."/>
            <person name="Leigh N.D."/>
            <person name="Simon A."/>
            <person name="Yun M.H."/>
        </authorList>
    </citation>
    <scope>NUCLEOTIDE SEQUENCE</scope>
    <source>
        <strain evidence="1">20211129_DDA</strain>
        <tissue evidence="1">Liver</tissue>
    </source>
</reference>
<evidence type="ECO:0000313" key="1">
    <source>
        <dbReference type="EMBL" id="KAJ1174988.1"/>
    </source>
</evidence>
<dbReference type="AlphaFoldDB" id="A0AAV7TEZ9"/>
<protein>
    <submittedName>
        <fullName evidence="1">Uncharacterized protein</fullName>
    </submittedName>
</protein>
<comment type="caution">
    <text evidence="1">The sequence shown here is derived from an EMBL/GenBank/DDBJ whole genome shotgun (WGS) entry which is preliminary data.</text>
</comment>
<gene>
    <name evidence="1" type="ORF">NDU88_000279</name>
</gene>
<name>A0AAV7TEZ9_PLEWA</name>
<accession>A0AAV7TEZ9</accession>
<sequence length="88" mass="9701">MAQLLESAHAQEKDCTRYEEVTPITLTPATLLVVQVSKWQTSSLPCASRYPSKKKLNNQTGVLHLCVKALKNQSTNDQVLALSVSCSR</sequence>
<keyword evidence="2" id="KW-1185">Reference proteome</keyword>
<dbReference type="EMBL" id="JANPWB010000006">
    <property type="protein sequence ID" value="KAJ1174988.1"/>
    <property type="molecule type" value="Genomic_DNA"/>
</dbReference>
<evidence type="ECO:0000313" key="2">
    <source>
        <dbReference type="Proteomes" id="UP001066276"/>
    </source>
</evidence>